<accession>A0ABQ0J7Y4</accession>
<name>A0ABQ0J7Y4_9VIBR</name>
<evidence type="ECO:0000313" key="2">
    <source>
        <dbReference type="Proteomes" id="UP000029223"/>
    </source>
</evidence>
<proteinExistence type="predicted"/>
<dbReference type="Proteomes" id="UP000029223">
    <property type="component" value="Unassembled WGS sequence"/>
</dbReference>
<comment type="caution">
    <text evidence="1">The sequence shown here is derived from an EMBL/GenBank/DDBJ whole genome shotgun (WGS) entry which is preliminary data.</text>
</comment>
<reference evidence="2" key="2">
    <citation type="submission" date="2014-09" db="EMBL/GenBank/DDBJ databases">
        <authorList>
            <consortium name="NBRP consortium"/>
            <person name="Sawabe T."/>
            <person name="Meirelles P."/>
            <person name="Nakanishi M."/>
            <person name="Sayaka M."/>
            <person name="Hattori M."/>
            <person name="Ohkuma M."/>
        </authorList>
    </citation>
    <scope>NUCLEOTIDE SEQUENCE [LARGE SCALE GENOMIC DNA]</scope>
    <source>
        <strain evidence="2">JCM 19239</strain>
    </source>
</reference>
<dbReference type="EMBL" id="BBMS01000006">
    <property type="protein sequence ID" value="GAL24851.1"/>
    <property type="molecule type" value="Genomic_DNA"/>
</dbReference>
<evidence type="ECO:0000313" key="1">
    <source>
        <dbReference type="EMBL" id="GAL24851.1"/>
    </source>
</evidence>
<keyword evidence="2" id="KW-1185">Reference proteome</keyword>
<gene>
    <name evidence="1" type="ORF">JCM19239_4576</name>
</gene>
<reference evidence="2" key="1">
    <citation type="submission" date="2014-09" db="EMBL/GenBank/DDBJ databases">
        <title>Vibrio variabilis JCM 19239. (C206) whole genome shotgun sequence.</title>
        <authorList>
            <person name="Sawabe T."/>
            <person name="Meirelles P."/>
            <person name="Nakanishi M."/>
            <person name="Sayaka M."/>
            <person name="Hattori M."/>
            <person name="Ohkuma M."/>
        </authorList>
    </citation>
    <scope>NUCLEOTIDE SEQUENCE [LARGE SCALE GENOMIC DNA]</scope>
    <source>
        <strain evidence="2">JCM 19239</strain>
    </source>
</reference>
<protein>
    <submittedName>
        <fullName evidence="1">Uncharacterized protein</fullName>
    </submittedName>
</protein>
<organism evidence="1 2">
    <name type="scientific">Vibrio variabilis</name>
    <dbReference type="NCBI Taxonomy" id="990271"/>
    <lineage>
        <taxon>Bacteria</taxon>
        <taxon>Pseudomonadati</taxon>
        <taxon>Pseudomonadota</taxon>
        <taxon>Gammaproteobacteria</taxon>
        <taxon>Vibrionales</taxon>
        <taxon>Vibrionaceae</taxon>
        <taxon>Vibrio</taxon>
    </lineage>
</organism>
<sequence length="38" mass="4198">MSEVNTIKIADGQNAAMVLIFKVMYASNEFHETTKPPA</sequence>